<dbReference type="Proteomes" id="UP000322981">
    <property type="component" value="Unassembled WGS sequence"/>
</dbReference>
<comment type="caution">
    <text evidence="1">The sequence shown here is derived from an EMBL/GenBank/DDBJ whole genome shotgun (WGS) entry which is preliminary data.</text>
</comment>
<dbReference type="EMBL" id="VWXX01000002">
    <property type="protein sequence ID" value="KAA6187402.1"/>
    <property type="molecule type" value="Genomic_DNA"/>
</dbReference>
<evidence type="ECO:0000313" key="1">
    <source>
        <dbReference type="EMBL" id="KAA6187402.1"/>
    </source>
</evidence>
<dbReference type="InterPro" id="IPR027417">
    <property type="entry name" value="P-loop_NTPase"/>
</dbReference>
<evidence type="ECO:0008006" key="3">
    <source>
        <dbReference type="Google" id="ProtNLM"/>
    </source>
</evidence>
<dbReference type="Gene3D" id="3.40.50.300">
    <property type="entry name" value="P-loop containing nucleotide triphosphate hydrolases"/>
    <property type="match status" value="1"/>
</dbReference>
<dbReference type="RefSeq" id="WP_150090050.1">
    <property type="nucleotide sequence ID" value="NZ_VWXX01000002.1"/>
</dbReference>
<evidence type="ECO:0000313" key="2">
    <source>
        <dbReference type="Proteomes" id="UP000322981"/>
    </source>
</evidence>
<protein>
    <recommendedName>
        <fullName evidence="3">Serine kinase</fullName>
    </recommendedName>
</protein>
<keyword evidence="2" id="KW-1185">Reference proteome</keyword>
<reference evidence="1 2" key="1">
    <citation type="submission" date="2019-09" db="EMBL/GenBank/DDBJ databases">
        <title>Whole-genome sequence of the purple sulfur bacterium Thiohalocapsa marina DSM 19078.</title>
        <authorList>
            <person name="Kyndt J.A."/>
            <person name="Meyer T.E."/>
        </authorList>
    </citation>
    <scope>NUCLEOTIDE SEQUENCE [LARGE SCALE GENOMIC DNA]</scope>
    <source>
        <strain evidence="1 2">DSM 19078</strain>
    </source>
</reference>
<dbReference type="OrthoDB" id="4544211at2"/>
<sequence length="308" mass="32866">MTTKISDRTATHLAFGLRWHLPFPFPAFPAAPAGQAADVLVEEGDLPSAAGEVRACGPLREAGPAVARIGLPGVARLLITDGNRIRVKRHDGCSDDALNLLLMGTGAALLLHQRGYLPLHGSGILTARGAVLFVGHSGAGKSTTLAALMQRGYPMICDDLAAIRLNDAGMPQVWPGVGVYKLWADSAEALGLGTADLPRVRAELEKFMVPTGANLVTQAAPVRAIYQLATHNRPELSMKPRRDSAKFNALLDHTWQKLTIKRMGLHTEHFSRAVAVANAVRVVSIRRPDGGGLHPGDLADRLEADFLS</sequence>
<accession>A0A5M8FUC0</accession>
<gene>
    <name evidence="1" type="ORF">F2Q65_02450</name>
</gene>
<name>A0A5M8FUC0_9GAMM</name>
<proteinExistence type="predicted"/>
<dbReference type="SUPFAM" id="SSF53795">
    <property type="entry name" value="PEP carboxykinase-like"/>
    <property type="match status" value="1"/>
</dbReference>
<organism evidence="1 2">
    <name type="scientific">Thiohalocapsa marina</name>
    <dbReference type="NCBI Taxonomy" id="424902"/>
    <lineage>
        <taxon>Bacteria</taxon>
        <taxon>Pseudomonadati</taxon>
        <taxon>Pseudomonadota</taxon>
        <taxon>Gammaproteobacteria</taxon>
        <taxon>Chromatiales</taxon>
        <taxon>Chromatiaceae</taxon>
        <taxon>Thiohalocapsa</taxon>
    </lineage>
</organism>
<dbReference type="AlphaFoldDB" id="A0A5M8FUC0"/>